<dbReference type="Gene3D" id="3.30.710.10">
    <property type="entry name" value="Potassium Channel Kv1.1, Chain A"/>
    <property type="match status" value="1"/>
</dbReference>
<dbReference type="OrthoDB" id="268852at2759"/>
<protein>
    <submittedName>
        <fullName evidence="1">Uncharacterized protein</fullName>
    </submittedName>
</protein>
<reference evidence="2" key="1">
    <citation type="journal article" date="2010" name="PLoS Negl. Trop. Dis.">
        <title>The genome sequence of Trypanosoma brucei gambiense, causative agent of chronic human african trypanosomiasis.</title>
        <authorList>
            <person name="Jackson A.P."/>
            <person name="Sanders M."/>
            <person name="Berry A."/>
            <person name="McQuillan J."/>
            <person name="Aslett M.A."/>
            <person name="Quail M.A."/>
            <person name="Chukualim B."/>
            <person name="Capewell P."/>
            <person name="MacLeod A."/>
            <person name="Melville S.E."/>
            <person name="Gibson W."/>
            <person name="Barry J.D."/>
            <person name="Berriman M."/>
            <person name="Hertz-Fowler C."/>
        </authorList>
    </citation>
    <scope>NUCLEOTIDE SEQUENCE [LARGE SCALE GENOMIC DNA]</scope>
    <source>
        <strain evidence="2">MHOM/CI/86/DAL972</strain>
    </source>
</reference>
<evidence type="ECO:0000313" key="1">
    <source>
        <dbReference type="EMBL" id="CBH13029.1"/>
    </source>
</evidence>
<name>C9ZUE2_TRYB9</name>
<accession>C9ZUE2</accession>
<organism evidence="1 2">
    <name type="scientific">Trypanosoma brucei gambiense (strain MHOM/CI/86/DAL972)</name>
    <dbReference type="NCBI Taxonomy" id="679716"/>
    <lineage>
        <taxon>Eukaryota</taxon>
        <taxon>Discoba</taxon>
        <taxon>Euglenozoa</taxon>
        <taxon>Kinetoplastea</taxon>
        <taxon>Metakinetoplastina</taxon>
        <taxon>Trypanosomatida</taxon>
        <taxon>Trypanosomatidae</taxon>
        <taxon>Trypanosoma</taxon>
    </lineage>
</organism>
<dbReference type="AlphaFoldDB" id="C9ZUE2"/>
<dbReference type="FunFam" id="3.30.710.10:FF:000195">
    <property type="entry name" value="Hypothetical_protein"/>
    <property type="match status" value="1"/>
</dbReference>
<dbReference type="KEGG" id="tbg:TbgDal_VII8750"/>
<dbReference type="InterPro" id="IPR011333">
    <property type="entry name" value="SKP1/BTB/POZ_sf"/>
</dbReference>
<dbReference type="Proteomes" id="UP000002316">
    <property type="component" value="Chromosome 7"/>
</dbReference>
<gene>
    <name evidence="1" type="ORF">TbgDal_VII8750</name>
</gene>
<evidence type="ECO:0000313" key="2">
    <source>
        <dbReference type="Proteomes" id="UP000002316"/>
    </source>
</evidence>
<dbReference type="RefSeq" id="XP_011775307.1">
    <property type="nucleotide sequence ID" value="XM_011777005.1"/>
</dbReference>
<dbReference type="VEuPathDB" id="TriTrypDB:Tbg972.7.8750"/>
<dbReference type="EMBL" id="FN554970">
    <property type="protein sequence ID" value="CBH13029.1"/>
    <property type="molecule type" value="Genomic_DNA"/>
</dbReference>
<sequence>MVFSTHGIRVVYNTANVDRSLYAVVHCSDGKYAEVSKDHLNRLKFIERSSEEEDIEFDYPEAVLESLAQWTLKYGMDGVAVSSTVRPCIYRNVQHVLKDDWEREFFTTRLMNDLNIMHYLQTINAAEKYEMKGFHDFLCVCLSCKLRNEEDTELVHKIMGLEDFVEIGPSDLDEAACRYTWLDQAIKPTVRR</sequence>
<proteinExistence type="predicted"/>
<dbReference type="GeneID" id="23863220"/>